<evidence type="ECO:0000313" key="3">
    <source>
        <dbReference type="Proteomes" id="UP001201812"/>
    </source>
</evidence>
<dbReference type="SUPFAM" id="SSF81321">
    <property type="entry name" value="Family A G protein-coupled receptor-like"/>
    <property type="match status" value="1"/>
</dbReference>
<evidence type="ECO:0000313" key="2">
    <source>
        <dbReference type="EMBL" id="KAI1726046.1"/>
    </source>
</evidence>
<feature type="transmembrane region" description="Helical" evidence="1">
    <location>
        <begin position="36"/>
        <end position="58"/>
    </location>
</feature>
<dbReference type="AlphaFoldDB" id="A0AAD4R6B2"/>
<feature type="transmembrane region" description="Helical" evidence="1">
    <location>
        <begin position="70"/>
        <end position="97"/>
    </location>
</feature>
<evidence type="ECO:0000256" key="1">
    <source>
        <dbReference type="SAM" id="Phobius"/>
    </source>
</evidence>
<feature type="transmembrane region" description="Helical" evidence="1">
    <location>
        <begin position="103"/>
        <end position="127"/>
    </location>
</feature>
<reference evidence="2" key="1">
    <citation type="submission" date="2022-01" db="EMBL/GenBank/DDBJ databases">
        <title>Genome Sequence Resource for Two Populations of Ditylenchus destructor, the Migratory Endoparasitic Phytonematode.</title>
        <authorList>
            <person name="Zhang H."/>
            <person name="Lin R."/>
            <person name="Xie B."/>
        </authorList>
    </citation>
    <scope>NUCLEOTIDE SEQUENCE</scope>
    <source>
        <strain evidence="2">BazhouSP</strain>
    </source>
</reference>
<feature type="transmembrane region" description="Helical" evidence="1">
    <location>
        <begin position="238"/>
        <end position="260"/>
    </location>
</feature>
<accession>A0AAD4R6B2</accession>
<protein>
    <submittedName>
        <fullName evidence="2">Serpentine type 7TM GPCR chemoreceptor srt domain-containing protein</fullName>
    </submittedName>
</protein>
<keyword evidence="1" id="KW-0472">Membrane</keyword>
<name>A0AAD4R6B2_9BILA</name>
<dbReference type="PANTHER" id="PTHR23021">
    <property type="entry name" value="SERPENTINE RECEPTOR, CLASS T"/>
    <property type="match status" value="1"/>
</dbReference>
<dbReference type="InterPro" id="IPR019425">
    <property type="entry name" value="7TM_GPCR_serpentine_rcpt_Srt"/>
</dbReference>
<feature type="transmembrane region" description="Helical" evidence="1">
    <location>
        <begin position="266"/>
        <end position="289"/>
    </location>
</feature>
<keyword evidence="1" id="KW-0812">Transmembrane</keyword>
<dbReference type="Pfam" id="PF10321">
    <property type="entry name" value="7TM_GPCR_Srt"/>
    <property type="match status" value="1"/>
</dbReference>
<keyword evidence="3" id="KW-1185">Reference proteome</keyword>
<gene>
    <name evidence="2" type="ORF">DdX_02739</name>
</gene>
<proteinExistence type="predicted"/>
<organism evidence="2 3">
    <name type="scientific">Ditylenchus destructor</name>
    <dbReference type="NCBI Taxonomy" id="166010"/>
    <lineage>
        <taxon>Eukaryota</taxon>
        <taxon>Metazoa</taxon>
        <taxon>Ecdysozoa</taxon>
        <taxon>Nematoda</taxon>
        <taxon>Chromadorea</taxon>
        <taxon>Rhabditida</taxon>
        <taxon>Tylenchina</taxon>
        <taxon>Tylenchomorpha</taxon>
        <taxon>Sphaerularioidea</taxon>
        <taxon>Anguinidae</taxon>
        <taxon>Anguininae</taxon>
        <taxon>Ditylenchus</taxon>
    </lineage>
</organism>
<dbReference type="EMBL" id="JAKKPZ010000002">
    <property type="protein sequence ID" value="KAI1726046.1"/>
    <property type="molecule type" value="Genomic_DNA"/>
</dbReference>
<dbReference type="PANTHER" id="PTHR23021:SF11">
    <property type="entry name" value="SERPENTINE RECEPTOR, CLASS T"/>
    <property type="match status" value="1"/>
</dbReference>
<dbReference type="Gene3D" id="1.20.1070.10">
    <property type="entry name" value="Rhodopsin 7-helix transmembrane proteins"/>
    <property type="match status" value="1"/>
</dbReference>
<keyword evidence="1" id="KW-1133">Transmembrane helix</keyword>
<sequence length="333" mass="38874">MEMFIFRPEEYNRLYNCAAINVDDVPLEKRQHIPEAIITIFLCLLYYILYIPCIISIYKHLDLPVYRLIFFISITNCFILWMLGFLHGILSLFGAVFCSYSTLIYICGCVMSGIWITVSLAEVSLTINRCLAILAPNLEKRFFGGWRVSVWIVASLIYGTSWCLYVKPVLFNGIHFTWFFNPFIGYTEDYNSVIHIIWDMSVAVGIPSMYILFVVLFNIKVHAFGSTKSVSHKKKMMFIQVFIISMFNFMACSVYVYMMYTIPIEILVHFAQFCWFHIHAFPPVIYLILNKTIRDDAKRLVYGILSKYPRCRKVKRIFATSNMLYPVHTVSDS</sequence>
<comment type="caution">
    <text evidence="2">The sequence shown here is derived from an EMBL/GenBank/DDBJ whole genome shotgun (WGS) entry which is preliminary data.</text>
</comment>
<feature type="transmembrane region" description="Helical" evidence="1">
    <location>
        <begin position="190"/>
        <end position="217"/>
    </location>
</feature>
<feature type="transmembrane region" description="Helical" evidence="1">
    <location>
        <begin position="148"/>
        <end position="170"/>
    </location>
</feature>
<dbReference type="Proteomes" id="UP001201812">
    <property type="component" value="Unassembled WGS sequence"/>
</dbReference>